<dbReference type="KEGG" id="dai:Desaci_0339"/>
<gene>
    <name evidence="2" type="ordered locus">Desaci_0339</name>
</gene>
<dbReference type="EMBL" id="CP003639">
    <property type="protein sequence ID" value="AFM39411.1"/>
    <property type="molecule type" value="Genomic_DNA"/>
</dbReference>
<evidence type="ECO:0000256" key="1">
    <source>
        <dbReference type="SAM" id="Phobius"/>
    </source>
</evidence>
<dbReference type="AlphaFoldDB" id="I4D0T7"/>
<keyword evidence="1" id="KW-0812">Transmembrane</keyword>
<keyword evidence="1" id="KW-1133">Transmembrane helix</keyword>
<protein>
    <recommendedName>
        <fullName evidence="4">DUF4352 domain-containing protein</fullName>
    </recommendedName>
</protein>
<dbReference type="Proteomes" id="UP000002892">
    <property type="component" value="Chromosome"/>
</dbReference>
<dbReference type="HOGENOM" id="CLU_1803052_0_0_9"/>
<feature type="transmembrane region" description="Helical" evidence="1">
    <location>
        <begin position="7"/>
        <end position="28"/>
    </location>
</feature>
<sequence length="154" mass="17538">MRNKQRLFWQMGIALILVILGLGLYVGFNFPPKFDDKVVSVSLMKQELTPDGINYTLKVENNSSYTLKDNTLYFTARRYMMPVKAKATQGNNTNIKPGGTVTFMVYVPKKQFQDLQSSQTITSVVMLKGYVSWWFWKVPFNKGGGIDINHPTLA</sequence>
<name>I4D0T7_DESAJ</name>
<reference evidence="2 3" key="1">
    <citation type="journal article" date="2012" name="J. Bacteriol.">
        <title>Complete genome sequences of Desulfosporosinus orientis DSM765T, Desulfosporosinus youngiae DSM17734T, Desulfosporosinus meridiei DSM13257T, and Desulfosporosinus acidiphilus DSM22704T.</title>
        <authorList>
            <person name="Pester M."/>
            <person name="Brambilla E."/>
            <person name="Alazard D."/>
            <person name="Rattei T."/>
            <person name="Weinmaier T."/>
            <person name="Han J."/>
            <person name="Lucas S."/>
            <person name="Lapidus A."/>
            <person name="Cheng J.F."/>
            <person name="Goodwin L."/>
            <person name="Pitluck S."/>
            <person name="Peters L."/>
            <person name="Ovchinnikova G."/>
            <person name="Teshima H."/>
            <person name="Detter J.C."/>
            <person name="Han C.S."/>
            <person name="Tapia R."/>
            <person name="Land M.L."/>
            <person name="Hauser L."/>
            <person name="Kyrpides N.C."/>
            <person name="Ivanova N.N."/>
            <person name="Pagani I."/>
            <person name="Huntmann M."/>
            <person name="Wei C.L."/>
            <person name="Davenport K.W."/>
            <person name="Daligault H."/>
            <person name="Chain P.S."/>
            <person name="Chen A."/>
            <person name="Mavromatis K."/>
            <person name="Markowitz V."/>
            <person name="Szeto E."/>
            <person name="Mikhailova N."/>
            <person name="Pati A."/>
            <person name="Wagner M."/>
            <person name="Woyke T."/>
            <person name="Ollivier B."/>
            <person name="Klenk H.P."/>
            <person name="Spring S."/>
            <person name="Loy A."/>
        </authorList>
    </citation>
    <scope>NUCLEOTIDE SEQUENCE [LARGE SCALE GENOMIC DNA]</scope>
    <source>
        <strain evidence="3">DSM 22704 / JCM 16185 / SJ4</strain>
    </source>
</reference>
<keyword evidence="1" id="KW-0472">Membrane</keyword>
<evidence type="ECO:0008006" key="4">
    <source>
        <dbReference type="Google" id="ProtNLM"/>
    </source>
</evidence>
<accession>I4D0T7</accession>
<keyword evidence="3" id="KW-1185">Reference proteome</keyword>
<organism evidence="2 3">
    <name type="scientific">Desulfosporosinus acidiphilus (strain DSM 22704 / JCM 16185 / SJ4)</name>
    <dbReference type="NCBI Taxonomy" id="646529"/>
    <lineage>
        <taxon>Bacteria</taxon>
        <taxon>Bacillati</taxon>
        <taxon>Bacillota</taxon>
        <taxon>Clostridia</taxon>
        <taxon>Eubacteriales</taxon>
        <taxon>Desulfitobacteriaceae</taxon>
        <taxon>Desulfosporosinus</taxon>
    </lineage>
</organism>
<evidence type="ECO:0000313" key="2">
    <source>
        <dbReference type="EMBL" id="AFM39411.1"/>
    </source>
</evidence>
<dbReference type="RefSeq" id="WP_014825425.1">
    <property type="nucleotide sequence ID" value="NC_018068.1"/>
</dbReference>
<proteinExistence type="predicted"/>
<evidence type="ECO:0000313" key="3">
    <source>
        <dbReference type="Proteomes" id="UP000002892"/>
    </source>
</evidence>